<dbReference type="EMBL" id="JACJUU010000008">
    <property type="protein sequence ID" value="MBC2770478.1"/>
    <property type="molecule type" value="Genomic_DNA"/>
</dbReference>
<evidence type="ECO:0000256" key="5">
    <source>
        <dbReference type="ARBA" id="ARBA00022840"/>
    </source>
</evidence>
<dbReference type="Proteomes" id="UP000545386">
    <property type="component" value="Unassembled WGS sequence"/>
</dbReference>
<comment type="domain">
    <text evidence="7">The N-terminal region contains the highly conserved SGGXDS motif, predicted to be a P-loop motif involved in ATP binding.</text>
</comment>
<dbReference type="GO" id="GO:0032267">
    <property type="term" value="F:tRNA(Ile)-lysidine synthase activity"/>
    <property type="evidence" value="ECO:0007669"/>
    <property type="project" value="UniProtKB-EC"/>
</dbReference>
<name>A0A842HS60_9BURK</name>
<sequence>MFPGPDALIQKVRLAITALSPQPRSLGVAVSGGADSAMLAVAAAHYAAGHGLVVHLFHVHHGLQASADEWLHRVHDLAHQLAVPCHSMRVTVSETAGYGIEAAARDARYKALHDMASVAGVRHILLGHHLHDQAETVLLRLLRGAGPVGLAAMSPHVERDGIEYVRPWLDVDRAQIVDAANIYAAQTGWQYVTDPTNTQDRYTRAAVRERLAPTLDARWPGWRDRLARHARQSAQAAQVLDEVAAADLGSLDFDADDQSFSLAGWRLLSEARQALVLRYWLGQQGLAMPTDARLHNLMRQMRQLHALGFDRAMRVGHGAVDIVCHKGRVLVAGRRVDRDKHDPSAGLSD</sequence>
<dbReference type="GO" id="GO:0006400">
    <property type="term" value="P:tRNA modification"/>
    <property type="evidence" value="ECO:0007669"/>
    <property type="project" value="UniProtKB-UniRule"/>
</dbReference>
<dbReference type="Pfam" id="PF09179">
    <property type="entry name" value="TilS"/>
    <property type="match status" value="1"/>
</dbReference>
<keyword evidence="3 7" id="KW-0819">tRNA processing</keyword>
<evidence type="ECO:0000256" key="3">
    <source>
        <dbReference type="ARBA" id="ARBA00022694"/>
    </source>
</evidence>
<keyword evidence="4 7" id="KW-0547">Nucleotide-binding</keyword>
<dbReference type="PANTHER" id="PTHR43033:SF1">
    <property type="entry name" value="TRNA(ILE)-LYSIDINE SYNTHASE-RELATED"/>
    <property type="match status" value="1"/>
</dbReference>
<dbReference type="Gene3D" id="3.40.50.620">
    <property type="entry name" value="HUPs"/>
    <property type="match status" value="1"/>
</dbReference>
<comment type="caution">
    <text evidence="10">The sequence shown here is derived from an EMBL/GenBank/DDBJ whole genome shotgun (WGS) entry which is preliminary data.</text>
</comment>
<evidence type="ECO:0000259" key="9">
    <source>
        <dbReference type="Pfam" id="PF09179"/>
    </source>
</evidence>
<evidence type="ECO:0000259" key="8">
    <source>
        <dbReference type="Pfam" id="PF01171"/>
    </source>
</evidence>
<dbReference type="SUPFAM" id="SSF52402">
    <property type="entry name" value="Adenine nucleotide alpha hydrolases-like"/>
    <property type="match status" value="1"/>
</dbReference>
<keyword evidence="11" id="KW-1185">Reference proteome</keyword>
<evidence type="ECO:0000256" key="6">
    <source>
        <dbReference type="ARBA" id="ARBA00048539"/>
    </source>
</evidence>
<dbReference type="InterPro" id="IPR012094">
    <property type="entry name" value="tRNA_Ile_lys_synt"/>
</dbReference>
<keyword evidence="5 7" id="KW-0067">ATP-binding</keyword>
<organism evidence="10 11">
    <name type="scientific">Pusillimonas minor</name>
    <dbReference type="NCBI Taxonomy" id="2697024"/>
    <lineage>
        <taxon>Bacteria</taxon>
        <taxon>Pseudomonadati</taxon>
        <taxon>Pseudomonadota</taxon>
        <taxon>Betaproteobacteria</taxon>
        <taxon>Burkholderiales</taxon>
        <taxon>Alcaligenaceae</taxon>
        <taxon>Pusillimonas</taxon>
    </lineage>
</organism>
<dbReference type="InterPro" id="IPR012795">
    <property type="entry name" value="tRNA_Ile_lys_synt_N"/>
</dbReference>
<comment type="similarity">
    <text evidence="7">Belongs to the tRNA(Ile)-lysidine synthase family.</text>
</comment>
<feature type="domain" description="tRNA(Ile)-lysidine/2-thiocytidine synthase N-terminal" evidence="8">
    <location>
        <begin position="27"/>
        <end position="209"/>
    </location>
</feature>
<dbReference type="CDD" id="cd01992">
    <property type="entry name" value="TilS_N"/>
    <property type="match status" value="1"/>
</dbReference>
<comment type="catalytic activity">
    <reaction evidence="6 7">
        <text>cytidine(34) in tRNA(Ile2) + L-lysine + ATP = lysidine(34) in tRNA(Ile2) + AMP + diphosphate + H(+)</text>
        <dbReference type="Rhea" id="RHEA:43744"/>
        <dbReference type="Rhea" id="RHEA-COMP:10625"/>
        <dbReference type="Rhea" id="RHEA-COMP:10670"/>
        <dbReference type="ChEBI" id="CHEBI:15378"/>
        <dbReference type="ChEBI" id="CHEBI:30616"/>
        <dbReference type="ChEBI" id="CHEBI:32551"/>
        <dbReference type="ChEBI" id="CHEBI:33019"/>
        <dbReference type="ChEBI" id="CHEBI:82748"/>
        <dbReference type="ChEBI" id="CHEBI:83665"/>
        <dbReference type="ChEBI" id="CHEBI:456215"/>
        <dbReference type="EC" id="6.3.4.19"/>
    </reaction>
</comment>
<dbReference type="RefSeq" id="WP_185780151.1">
    <property type="nucleotide sequence ID" value="NZ_JACJUU010000008.1"/>
</dbReference>
<evidence type="ECO:0000313" key="10">
    <source>
        <dbReference type="EMBL" id="MBC2770478.1"/>
    </source>
</evidence>
<dbReference type="NCBIfam" id="TIGR02432">
    <property type="entry name" value="lysidine_TilS_N"/>
    <property type="match status" value="1"/>
</dbReference>
<evidence type="ECO:0000256" key="2">
    <source>
        <dbReference type="ARBA" id="ARBA00022598"/>
    </source>
</evidence>
<feature type="domain" description="tRNA(Ile)-lysidine synthase substrate-binding" evidence="9">
    <location>
        <begin position="261"/>
        <end position="329"/>
    </location>
</feature>
<proteinExistence type="inferred from homology"/>
<dbReference type="InterPro" id="IPR014729">
    <property type="entry name" value="Rossmann-like_a/b/a_fold"/>
</dbReference>
<feature type="binding site" evidence="7">
    <location>
        <begin position="31"/>
        <end position="36"/>
    </location>
    <ligand>
        <name>ATP</name>
        <dbReference type="ChEBI" id="CHEBI:30616"/>
    </ligand>
</feature>
<dbReference type="GO" id="GO:0005524">
    <property type="term" value="F:ATP binding"/>
    <property type="evidence" value="ECO:0007669"/>
    <property type="project" value="UniProtKB-UniRule"/>
</dbReference>
<dbReference type="PANTHER" id="PTHR43033">
    <property type="entry name" value="TRNA(ILE)-LYSIDINE SYNTHASE-RELATED"/>
    <property type="match status" value="1"/>
</dbReference>
<reference evidence="10 11" key="1">
    <citation type="submission" date="2020-08" db="EMBL/GenBank/DDBJ databases">
        <title>Paraeoetvoesia sp. YC-7-48 draft genome sequence.</title>
        <authorList>
            <person name="Yao L."/>
        </authorList>
    </citation>
    <scope>NUCLEOTIDE SEQUENCE [LARGE SCALE GENOMIC DNA]</scope>
    <source>
        <strain evidence="11">YC-7-48</strain>
    </source>
</reference>
<evidence type="ECO:0000313" key="11">
    <source>
        <dbReference type="Proteomes" id="UP000545386"/>
    </source>
</evidence>
<dbReference type="GO" id="GO:0005737">
    <property type="term" value="C:cytoplasm"/>
    <property type="evidence" value="ECO:0007669"/>
    <property type="project" value="UniProtKB-SubCell"/>
</dbReference>
<dbReference type="HAMAP" id="MF_01161">
    <property type="entry name" value="tRNA_Ile_lys_synt"/>
    <property type="match status" value="1"/>
</dbReference>
<comment type="subcellular location">
    <subcellularLocation>
        <location evidence="7">Cytoplasm</location>
    </subcellularLocation>
</comment>
<comment type="function">
    <text evidence="7">Ligates lysine onto the cytidine present at position 34 of the AUA codon-specific tRNA(Ile) that contains the anticodon CAU, in an ATP-dependent manner. Cytidine is converted to lysidine, thus changing the amino acid specificity of the tRNA from methionine to isoleucine.</text>
</comment>
<dbReference type="InterPro" id="IPR011063">
    <property type="entry name" value="TilS/TtcA_N"/>
</dbReference>
<keyword evidence="2 7" id="KW-0436">Ligase</keyword>
<gene>
    <name evidence="7 10" type="primary">tilS</name>
    <name evidence="10" type="ORF">GTU67_11230</name>
</gene>
<dbReference type="EC" id="6.3.4.19" evidence="7"/>
<dbReference type="Gene3D" id="1.20.59.20">
    <property type="match status" value="1"/>
</dbReference>
<evidence type="ECO:0000256" key="4">
    <source>
        <dbReference type="ARBA" id="ARBA00022741"/>
    </source>
</evidence>
<protein>
    <recommendedName>
        <fullName evidence="7">tRNA(Ile)-lysidine synthase</fullName>
        <ecNumber evidence="7">6.3.4.19</ecNumber>
    </recommendedName>
    <alternativeName>
        <fullName evidence="7">tRNA(Ile)-2-lysyl-cytidine synthase</fullName>
    </alternativeName>
    <alternativeName>
        <fullName evidence="7">tRNA(Ile)-lysidine synthetase</fullName>
    </alternativeName>
</protein>
<accession>A0A842HS60</accession>
<evidence type="ECO:0000256" key="1">
    <source>
        <dbReference type="ARBA" id="ARBA00022490"/>
    </source>
</evidence>
<dbReference type="InterPro" id="IPR015262">
    <property type="entry name" value="tRNA_Ile_lys_synt_subst-bd"/>
</dbReference>
<dbReference type="Pfam" id="PF01171">
    <property type="entry name" value="ATP_bind_3"/>
    <property type="match status" value="1"/>
</dbReference>
<dbReference type="SUPFAM" id="SSF82829">
    <property type="entry name" value="MesJ substrate recognition domain-like"/>
    <property type="match status" value="1"/>
</dbReference>
<keyword evidence="1 7" id="KW-0963">Cytoplasm</keyword>
<dbReference type="AlphaFoldDB" id="A0A842HS60"/>
<evidence type="ECO:0000256" key="7">
    <source>
        <dbReference type="HAMAP-Rule" id="MF_01161"/>
    </source>
</evidence>